<dbReference type="InterPro" id="IPR029044">
    <property type="entry name" value="Nucleotide-diphossugar_trans"/>
</dbReference>
<keyword evidence="7 16" id="KW-0732">Signal</keyword>
<comment type="catalytic activity">
    <reaction evidence="15">
        <text>L-lysyl-[collagen] + 2-oxoglutarate + O2 = (5R)-5-hydroxy-L-lysyl-[collagen] + succinate + CO2</text>
        <dbReference type="Rhea" id="RHEA:16569"/>
        <dbReference type="Rhea" id="RHEA-COMP:12751"/>
        <dbReference type="Rhea" id="RHEA-COMP:12752"/>
        <dbReference type="ChEBI" id="CHEBI:15379"/>
        <dbReference type="ChEBI" id="CHEBI:16526"/>
        <dbReference type="ChEBI" id="CHEBI:16810"/>
        <dbReference type="ChEBI" id="CHEBI:29969"/>
        <dbReference type="ChEBI" id="CHEBI:30031"/>
        <dbReference type="ChEBI" id="CHEBI:133442"/>
        <dbReference type="EC" id="1.14.11.4"/>
    </reaction>
</comment>
<dbReference type="Gene3D" id="2.60.120.620">
    <property type="entry name" value="q2cbj1_9rhob like domain"/>
    <property type="match status" value="1"/>
</dbReference>
<dbReference type="PANTHER" id="PTHR10730:SF45">
    <property type="entry name" value="PROCOLLAGEN-LYSINE,2-OXOGLUTARATE 5-DIOXYGENASE"/>
    <property type="match status" value="1"/>
</dbReference>
<evidence type="ECO:0000256" key="12">
    <source>
        <dbReference type="ARBA" id="ARBA00023004"/>
    </source>
</evidence>
<dbReference type="InterPro" id="IPR005123">
    <property type="entry name" value="Oxoglu/Fe-dep_dioxygenase_dom"/>
</dbReference>
<dbReference type="PROSITE" id="PS51471">
    <property type="entry name" value="FE2OG_OXY"/>
    <property type="match status" value="1"/>
</dbReference>
<dbReference type="InterPro" id="IPR006620">
    <property type="entry name" value="Pro_4_hyd_alph"/>
</dbReference>
<dbReference type="PROSITE" id="PS01325">
    <property type="entry name" value="LYS_HYDROXYLASE"/>
    <property type="match status" value="1"/>
</dbReference>
<reference evidence="18 19" key="1">
    <citation type="submission" date="2020-04" db="EMBL/GenBank/DDBJ databases">
        <authorList>
            <person name="Laetsch R D."/>
            <person name="Stevens L."/>
            <person name="Kumar S."/>
            <person name="Blaxter L. M."/>
        </authorList>
    </citation>
    <scope>NUCLEOTIDE SEQUENCE [LARGE SCALE GENOMIC DNA]</scope>
</reference>
<dbReference type="InterPro" id="IPR044861">
    <property type="entry name" value="IPNS-like_FE2OG_OXY"/>
</dbReference>
<dbReference type="SMART" id="SM00702">
    <property type="entry name" value="P4Hc"/>
    <property type="match status" value="1"/>
</dbReference>
<dbReference type="GO" id="GO:0031418">
    <property type="term" value="F:L-ascorbic acid binding"/>
    <property type="evidence" value="ECO:0007669"/>
    <property type="project" value="UniProtKB-KW"/>
</dbReference>
<comment type="cofactor">
    <cofactor evidence="2">
        <name>L-ascorbate</name>
        <dbReference type="ChEBI" id="CHEBI:38290"/>
    </cofactor>
</comment>
<evidence type="ECO:0000256" key="1">
    <source>
        <dbReference type="ARBA" id="ARBA00001954"/>
    </source>
</evidence>
<dbReference type="GO" id="GO:0005791">
    <property type="term" value="C:rough endoplasmic reticulum"/>
    <property type="evidence" value="ECO:0007669"/>
    <property type="project" value="UniProtKB-SubCell"/>
</dbReference>
<name>A0A8S1EUK9_9PELO</name>
<evidence type="ECO:0000256" key="3">
    <source>
        <dbReference type="ARBA" id="ARBA00004367"/>
    </source>
</evidence>
<evidence type="ECO:0000256" key="14">
    <source>
        <dbReference type="ARBA" id="ARBA00023180"/>
    </source>
</evidence>
<keyword evidence="19" id="KW-1185">Reference proteome</keyword>
<comment type="subcellular location">
    <subcellularLocation>
        <location evidence="3">Endoplasmic reticulum membrane</location>
        <topology evidence="3">Peripheral membrane protein</topology>
        <orientation evidence="3">Lumenal side</orientation>
    </subcellularLocation>
    <subcellularLocation>
        <location evidence="4">Rough endoplasmic reticulum</location>
    </subcellularLocation>
</comment>
<evidence type="ECO:0000256" key="15">
    <source>
        <dbReference type="ARBA" id="ARBA00047930"/>
    </source>
</evidence>
<dbReference type="Proteomes" id="UP000494206">
    <property type="component" value="Unassembled WGS sequence"/>
</dbReference>
<dbReference type="SUPFAM" id="SSF53448">
    <property type="entry name" value="Nucleotide-diphospho-sugar transferases"/>
    <property type="match status" value="1"/>
</dbReference>
<evidence type="ECO:0000256" key="11">
    <source>
        <dbReference type="ARBA" id="ARBA00023002"/>
    </source>
</evidence>
<dbReference type="PANTHER" id="PTHR10730">
    <property type="entry name" value="PROCOLLAGEN-LYSINE,2-OXOGLUTARATE 5-DIOXYGENASE/GLYCOSYLTRANSFERASE 25 FAMILY MEMBER"/>
    <property type="match status" value="1"/>
</dbReference>
<comment type="cofactor">
    <cofactor evidence="1">
        <name>Fe(2+)</name>
        <dbReference type="ChEBI" id="CHEBI:29033"/>
    </cofactor>
</comment>
<evidence type="ECO:0000256" key="2">
    <source>
        <dbReference type="ARBA" id="ARBA00001961"/>
    </source>
</evidence>
<evidence type="ECO:0000256" key="10">
    <source>
        <dbReference type="ARBA" id="ARBA00022964"/>
    </source>
</evidence>
<sequence>MGIPTKLLALILVFVQLTRVSTSNSQIEFIVVTIATEETDGLKRLLESAKAFDIDVEVLALGQQWNGGDTRVEAGGGQKIRILSEWIEQHKDKKNTMILFVDAYDVVFNARIEAIIAKYIEHFSDKRVVFGAEPFCWPDETLAAEYPLVEFGKRFLNSGLFMGFAPELYQILKHKEVKDKDDDQLYYTLIYLDEKLRKDLSIGLDSMSRIFQNLHGVVDDVELQFKDDGKAIAYNAAYNTNPLIIHGNGLSKLQLNYLGNYLGNKWNSKEGCIPCGEKTHLDFDKLKSDDEHPLIGVNLFIAKPIPFVEEMLTALAEIDYPKKRIALFIYNNQKFSIKNIMTFLEMYGKQFYTKKVINGVTEIGEREARNDALKWVKTHNVDYVINFDGDSFVTEKKLFKDLIEYSANQDIGIVAPMIGQYGKLFTNFWGAVAQNGYYARSEDYMAIVKGNRIGFWNVPFITSIVLINKHKLNAMTTPFSYNNKIDPDMSFCQWARDNGHFMFVDNQKFYGFLIVSDEFAETVTHGKWHPEMWQIFENRGLWEKRYVHPDYYKIIAEGAVVDQACPDVYDYPLMSERFCEEMIEEMEGYGKWSDGSNRDERLAGGYENVPTRDIHMNQIGYERQWLYFLDEFVRPVQEKVFIGYHHAPVEANMMFVVRYRPDEQPSLRPHHDASTFSIDIALNKKGRDYEGGGVRYVRYNCTVEADQVGYAMMFPGRLTHLHEGLPTTKGTRYILVSFINP</sequence>
<dbReference type="OrthoDB" id="69177at2759"/>
<feature type="signal peptide" evidence="16">
    <location>
        <begin position="1"/>
        <end position="22"/>
    </location>
</feature>
<gene>
    <name evidence="18" type="ORF">CBOVIS_LOCUS6711</name>
</gene>
<dbReference type="InterPro" id="IPR050757">
    <property type="entry name" value="Collagen_mod_GT25"/>
</dbReference>
<evidence type="ECO:0000256" key="4">
    <source>
        <dbReference type="ARBA" id="ARBA00004427"/>
    </source>
</evidence>
<dbReference type="InterPro" id="IPR001006">
    <property type="entry name" value="Procol_lys_dOase"/>
</dbReference>
<keyword evidence="10" id="KW-0223">Dioxygenase</keyword>
<dbReference type="AlphaFoldDB" id="A0A8S1EUK9"/>
<dbReference type="GO" id="GO:0008475">
    <property type="term" value="F:procollagen-lysine 5-dioxygenase activity"/>
    <property type="evidence" value="ECO:0007669"/>
    <property type="project" value="UniProtKB-EC"/>
</dbReference>
<feature type="chain" id="PRO_5035767418" description="procollagen-lysine 5-dioxygenase" evidence="16">
    <location>
        <begin position="23"/>
        <end position="741"/>
    </location>
</feature>
<keyword evidence="13" id="KW-0472">Membrane</keyword>
<evidence type="ECO:0000313" key="18">
    <source>
        <dbReference type="EMBL" id="CAB3404363.1"/>
    </source>
</evidence>
<evidence type="ECO:0000259" key="17">
    <source>
        <dbReference type="PROSITE" id="PS51471"/>
    </source>
</evidence>
<keyword evidence="9" id="KW-0847">Vitamin C</keyword>
<dbReference type="GO" id="GO:0005506">
    <property type="term" value="F:iron ion binding"/>
    <property type="evidence" value="ECO:0007669"/>
    <property type="project" value="InterPro"/>
</dbReference>
<evidence type="ECO:0000313" key="19">
    <source>
        <dbReference type="Proteomes" id="UP000494206"/>
    </source>
</evidence>
<evidence type="ECO:0000256" key="9">
    <source>
        <dbReference type="ARBA" id="ARBA00022896"/>
    </source>
</evidence>
<keyword evidence="6" id="KW-0479">Metal-binding</keyword>
<keyword evidence="8" id="KW-0256">Endoplasmic reticulum</keyword>
<dbReference type="InterPro" id="IPR057589">
    <property type="entry name" value="GT_PLOD"/>
</dbReference>
<protein>
    <recommendedName>
        <fullName evidence="5">procollagen-lysine 5-dioxygenase</fullName>
        <ecNumber evidence="5">1.14.11.4</ecNumber>
    </recommendedName>
</protein>
<dbReference type="Pfam" id="PF03171">
    <property type="entry name" value="2OG-FeII_Oxy"/>
    <property type="match status" value="1"/>
</dbReference>
<dbReference type="GO" id="GO:0005789">
    <property type="term" value="C:endoplasmic reticulum membrane"/>
    <property type="evidence" value="ECO:0007669"/>
    <property type="project" value="UniProtKB-SubCell"/>
</dbReference>
<dbReference type="Pfam" id="PF25342">
    <property type="entry name" value="GT_PLOD"/>
    <property type="match status" value="1"/>
</dbReference>
<keyword evidence="12" id="KW-0408">Iron</keyword>
<accession>A0A8S1EUK9</accession>
<dbReference type="EC" id="1.14.11.4" evidence="5"/>
<dbReference type="EMBL" id="CADEPM010000004">
    <property type="protein sequence ID" value="CAB3404363.1"/>
    <property type="molecule type" value="Genomic_DNA"/>
</dbReference>
<evidence type="ECO:0000256" key="5">
    <source>
        <dbReference type="ARBA" id="ARBA00012264"/>
    </source>
</evidence>
<evidence type="ECO:0000256" key="6">
    <source>
        <dbReference type="ARBA" id="ARBA00022723"/>
    </source>
</evidence>
<evidence type="ECO:0000256" key="16">
    <source>
        <dbReference type="SAM" id="SignalP"/>
    </source>
</evidence>
<evidence type="ECO:0000256" key="13">
    <source>
        <dbReference type="ARBA" id="ARBA00023136"/>
    </source>
</evidence>
<evidence type="ECO:0000256" key="7">
    <source>
        <dbReference type="ARBA" id="ARBA00022729"/>
    </source>
</evidence>
<evidence type="ECO:0000256" key="8">
    <source>
        <dbReference type="ARBA" id="ARBA00022824"/>
    </source>
</evidence>
<keyword evidence="14" id="KW-0325">Glycoprotein</keyword>
<feature type="domain" description="Fe2OG dioxygenase" evidence="17">
    <location>
        <begin position="650"/>
        <end position="741"/>
    </location>
</feature>
<proteinExistence type="predicted"/>
<keyword evidence="11" id="KW-0560">Oxidoreductase</keyword>
<organism evidence="18 19">
    <name type="scientific">Caenorhabditis bovis</name>
    <dbReference type="NCBI Taxonomy" id="2654633"/>
    <lineage>
        <taxon>Eukaryota</taxon>
        <taxon>Metazoa</taxon>
        <taxon>Ecdysozoa</taxon>
        <taxon>Nematoda</taxon>
        <taxon>Chromadorea</taxon>
        <taxon>Rhabditida</taxon>
        <taxon>Rhabditina</taxon>
        <taxon>Rhabditomorpha</taxon>
        <taxon>Rhabditoidea</taxon>
        <taxon>Rhabditidae</taxon>
        <taxon>Peloderinae</taxon>
        <taxon>Caenorhabditis</taxon>
    </lineage>
</organism>
<comment type="caution">
    <text evidence="18">The sequence shown here is derived from an EMBL/GenBank/DDBJ whole genome shotgun (WGS) entry which is preliminary data.</text>
</comment>